<evidence type="ECO:0000313" key="2">
    <source>
        <dbReference type="EMBL" id="KAF5177043.1"/>
    </source>
</evidence>
<dbReference type="PANTHER" id="PTHR35218">
    <property type="entry name" value="RNASE H DOMAIN-CONTAINING PROTEIN"/>
    <property type="match status" value="1"/>
</dbReference>
<dbReference type="PANTHER" id="PTHR35218:SF9">
    <property type="entry name" value="ENDONUCLEASE_EXONUCLEASE_PHOSPHATASE DOMAIN-CONTAINING PROTEIN"/>
    <property type="match status" value="1"/>
</dbReference>
<evidence type="ECO:0000259" key="1">
    <source>
        <dbReference type="Pfam" id="PF03372"/>
    </source>
</evidence>
<feature type="domain" description="Endonuclease/exonuclease/phosphatase" evidence="1">
    <location>
        <begin position="130"/>
        <end position="195"/>
    </location>
</feature>
<evidence type="ECO:0000313" key="3">
    <source>
        <dbReference type="Proteomes" id="UP000554482"/>
    </source>
</evidence>
<sequence>MASRRRGEKKEGGEERKKLKAKHVVDCHAWEEERKITNDEVDCDPEDVQKMLNLMVGSMKRKSDDPKQEWLGKKISELESKGFSFVEELRKRHNVPNEEGKLMDESFAKYLLANPHVLTGEMEKCSSSAIRILKDLIRQYQPDVIFLSETKVANKRMVFVQRQIKYVGGIIEPAIGKSGGLALFWKEGIDVEIISSSRHLINGKVNNYPADSSWFFSFVYGHHVAHKRKIIWDEL</sequence>
<proteinExistence type="predicted"/>
<dbReference type="EMBL" id="JABWDY010041896">
    <property type="protein sequence ID" value="KAF5177043.1"/>
    <property type="molecule type" value="Genomic_DNA"/>
</dbReference>
<dbReference type="InterPro" id="IPR005135">
    <property type="entry name" value="Endo/exonuclease/phosphatase"/>
</dbReference>
<protein>
    <recommendedName>
        <fullName evidence="1">Endonuclease/exonuclease/phosphatase domain-containing protein</fullName>
    </recommendedName>
</protein>
<gene>
    <name evidence="2" type="ORF">FRX31_033366</name>
</gene>
<keyword evidence="3" id="KW-1185">Reference proteome</keyword>
<comment type="caution">
    <text evidence="2">The sequence shown here is derived from an EMBL/GenBank/DDBJ whole genome shotgun (WGS) entry which is preliminary data.</text>
</comment>
<dbReference type="Gene3D" id="3.60.10.10">
    <property type="entry name" value="Endonuclease/exonuclease/phosphatase"/>
    <property type="match status" value="1"/>
</dbReference>
<dbReference type="InterPro" id="IPR036691">
    <property type="entry name" value="Endo/exonu/phosph_ase_sf"/>
</dbReference>
<dbReference type="AlphaFoldDB" id="A0A7J6UWQ4"/>
<dbReference type="SUPFAM" id="SSF56219">
    <property type="entry name" value="DNase I-like"/>
    <property type="match status" value="1"/>
</dbReference>
<accession>A0A7J6UWQ4</accession>
<dbReference type="OrthoDB" id="1729225at2759"/>
<reference evidence="2 3" key="1">
    <citation type="submission" date="2020-06" db="EMBL/GenBank/DDBJ databases">
        <title>Transcriptomic and genomic resources for Thalictrum thalictroides and T. hernandezii: Facilitating candidate gene discovery in an emerging model plant lineage.</title>
        <authorList>
            <person name="Arias T."/>
            <person name="Riano-Pachon D.M."/>
            <person name="Di Stilio V.S."/>
        </authorList>
    </citation>
    <scope>NUCLEOTIDE SEQUENCE [LARGE SCALE GENOMIC DNA]</scope>
    <source>
        <strain evidence="3">cv. WT478/WT964</strain>
        <tissue evidence="2">Leaves</tissue>
    </source>
</reference>
<dbReference type="Pfam" id="PF03372">
    <property type="entry name" value="Exo_endo_phos"/>
    <property type="match status" value="1"/>
</dbReference>
<dbReference type="Proteomes" id="UP000554482">
    <property type="component" value="Unassembled WGS sequence"/>
</dbReference>
<dbReference type="GO" id="GO:0003824">
    <property type="term" value="F:catalytic activity"/>
    <property type="evidence" value="ECO:0007669"/>
    <property type="project" value="InterPro"/>
</dbReference>
<name>A0A7J6UWQ4_THATH</name>
<organism evidence="2 3">
    <name type="scientific">Thalictrum thalictroides</name>
    <name type="common">Rue-anemone</name>
    <name type="synonym">Anemone thalictroides</name>
    <dbReference type="NCBI Taxonomy" id="46969"/>
    <lineage>
        <taxon>Eukaryota</taxon>
        <taxon>Viridiplantae</taxon>
        <taxon>Streptophyta</taxon>
        <taxon>Embryophyta</taxon>
        <taxon>Tracheophyta</taxon>
        <taxon>Spermatophyta</taxon>
        <taxon>Magnoliopsida</taxon>
        <taxon>Ranunculales</taxon>
        <taxon>Ranunculaceae</taxon>
        <taxon>Thalictroideae</taxon>
        <taxon>Thalictrum</taxon>
    </lineage>
</organism>